<dbReference type="RefSeq" id="XP_046052885.1">
    <property type="nucleotide sequence ID" value="XM_046189769.1"/>
</dbReference>
<dbReference type="Pfam" id="PF00067">
    <property type="entry name" value="p450"/>
    <property type="match status" value="1"/>
</dbReference>
<evidence type="ECO:0000256" key="1">
    <source>
        <dbReference type="ARBA" id="ARBA00001971"/>
    </source>
</evidence>
<dbReference type="OrthoDB" id="5102489at2759"/>
<sequence>MATTSRTTLNSMRNMASDSEPKVYFTGTKLLQVPSMFRSACELDALPFIMDPAVHKASTSSGTNVLNGPTMFARDTKTACTHDETGRQTVFDAILDAEPNHSTKGLVDEAFPLAIGVWCILKNPEVEMKMLEDLRTVETVMTAVIHETLRISSPAPGILTRLVPAEGARYGSHLLPADLFSDFVSTAQRLIHYGPTLFPEPETFMPERWLDNSDKVSKENLTPFSKGPRMCVGLNLSYMEAYVFLGNLIR</sequence>
<dbReference type="GeneID" id="70219723"/>
<dbReference type="GO" id="GO:0020037">
    <property type="term" value="F:heme binding"/>
    <property type="evidence" value="ECO:0007669"/>
    <property type="project" value="InterPro"/>
</dbReference>
<comment type="similarity">
    <text evidence="2 7">Belongs to the cytochrome P450 family.</text>
</comment>
<dbReference type="PRINTS" id="PR00385">
    <property type="entry name" value="P450"/>
</dbReference>
<dbReference type="PANTHER" id="PTHR24305">
    <property type="entry name" value="CYTOCHROME P450"/>
    <property type="match status" value="1"/>
</dbReference>
<dbReference type="Gene3D" id="1.10.630.10">
    <property type="entry name" value="Cytochrome P450"/>
    <property type="match status" value="1"/>
</dbReference>
<dbReference type="GO" id="GO:0016705">
    <property type="term" value="F:oxidoreductase activity, acting on paired donors, with incorporation or reduction of molecular oxygen"/>
    <property type="evidence" value="ECO:0007669"/>
    <property type="project" value="InterPro"/>
</dbReference>
<organism evidence="8 9">
    <name type="scientific">Fusarium redolens</name>
    <dbReference type="NCBI Taxonomy" id="48865"/>
    <lineage>
        <taxon>Eukaryota</taxon>
        <taxon>Fungi</taxon>
        <taxon>Dikarya</taxon>
        <taxon>Ascomycota</taxon>
        <taxon>Pezizomycotina</taxon>
        <taxon>Sordariomycetes</taxon>
        <taxon>Hypocreomycetidae</taxon>
        <taxon>Hypocreales</taxon>
        <taxon>Nectriaceae</taxon>
        <taxon>Fusarium</taxon>
        <taxon>Fusarium redolens species complex</taxon>
    </lineage>
</organism>
<evidence type="ECO:0000256" key="5">
    <source>
        <dbReference type="ARBA" id="ARBA00023004"/>
    </source>
</evidence>
<dbReference type="InterPro" id="IPR017972">
    <property type="entry name" value="Cyt_P450_CS"/>
</dbReference>
<dbReference type="InterPro" id="IPR001128">
    <property type="entry name" value="Cyt_P450"/>
</dbReference>
<comment type="caution">
    <text evidence="8">The sequence shown here is derived from an EMBL/GenBank/DDBJ whole genome shotgun (WGS) entry which is preliminary data.</text>
</comment>
<keyword evidence="9" id="KW-1185">Reference proteome</keyword>
<dbReference type="GO" id="GO:0004497">
    <property type="term" value="F:monooxygenase activity"/>
    <property type="evidence" value="ECO:0007669"/>
    <property type="project" value="UniProtKB-KW"/>
</dbReference>
<gene>
    <name evidence="8" type="ORF">BKA55DRAFT_536014</name>
</gene>
<evidence type="ECO:0000256" key="7">
    <source>
        <dbReference type="RuleBase" id="RU000461"/>
    </source>
</evidence>
<evidence type="ECO:0000256" key="6">
    <source>
        <dbReference type="PIRSR" id="PIRSR602401-1"/>
    </source>
</evidence>
<dbReference type="EMBL" id="JAGMUX010000004">
    <property type="protein sequence ID" value="KAH7261008.1"/>
    <property type="molecule type" value="Genomic_DNA"/>
</dbReference>
<dbReference type="AlphaFoldDB" id="A0A9P9HQ21"/>
<reference evidence="8" key="1">
    <citation type="journal article" date="2021" name="Nat. Commun.">
        <title>Genetic determinants of endophytism in the Arabidopsis root mycobiome.</title>
        <authorList>
            <person name="Mesny F."/>
            <person name="Miyauchi S."/>
            <person name="Thiergart T."/>
            <person name="Pickel B."/>
            <person name="Atanasova L."/>
            <person name="Karlsson M."/>
            <person name="Huettel B."/>
            <person name="Barry K.W."/>
            <person name="Haridas S."/>
            <person name="Chen C."/>
            <person name="Bauer D."/>
            <person name="Andreopoulos W."/>
            <person name="Pangilinan J."/>
            <person name="LaButti K."/>
            <person name="Riley R."/>
            <person name="Lipzen A."/>
            <person name="Clum A."/>
            <person name="Drula E."/>
            <person name="Henrissat B."/>
            <person name="Kohler A."/>
            <person name="Grigoriev I.V."/>
            <person name="Martin F.M."/>
            <person name="Hacquard S."/>
        </authorList>
    </citation>
    <scope>NUCLEOTIDE SEQUENCE</scope>
    <source>
        <strain evidence="8">MPI-CAGE-AT-0023</strain>
    </source>
</reference>
<keyword evidence="7" id="KW-0503">Monooxygenase</keyword>
<dbReference type="PANTHER" id="PTHR24305:SF210">
    <property type="entry name" value="CYTOCHROME P450 MONOOXYGENASE ASQL-RELATED"/>
    <property type="match status" value="1"/>
</dbReference>
<dbReference type="InterPro" id="IPR036396">
    <property type="entry name" value="Cyt_P450_sf"/>
</dbReference>
<dbReference type="InterPro" id="IPR050121">
    <property type="entry name" value="Cytochrome_P450_monoxygenase"/>
</dbReference>
<dbReference type="PRINTS" id="PR00463">
    <property type="entry name" value="EP450I"/>
</dbReference>
<evidence type="ECO:0000256" key="2">
    <source>
        <dbReference type="ARBA" id="ARBA00010617"/>
    </source>
</evidence>
<keyword evidence="5 6" id="KW-0408">Iron</keyword>
<comment type="cofactor">
    <cofactor evidence="1 6">
        <name>heme</name>
        <dbReference type="ChEBI" id="CHEBI:30413"/>
    </cofactor>
</comment>
<accession>A0A9P9HQ21</accession>
<evidence type="ECO:0000256" key="4">
    <source>
        <dbReference type="ARBA" id="ARBA00022723"/>
    </source>
</evidence>
<protein>
    <submittedName>
        <fullName evidence="8">Cytochrome P450</fullName>
    </submittedName>
</protein>
<dbReference type="InterPro" id="IPR002401">
    <property type="entry name" value="Cyt_P450_E_grp-I"/>
</dbReference>
<dbReference type="Proteomes" id="UP000720189">
    <property type="component" value="Unassembled WGS sequence"/>
</dbReference>
<evidence type="ECO:0000256" key="3">
    <source>
        <dbReference type="ARBA" id="ARBA00022617"/>
    </source>
</evidence>
<keyword evidence="7" id="KW-0560">Oxidoreductase</keyword>
<evidence type="ECO:0000313" key="9">
    <source>
        <dbReference type="Proteomes" id="UP000720189"/>
    </source>
</evidence>
<dbReference type="SUPFAM" id="SSF48264">
    <property type="entry name" value="Cytochrome P450"/>
    <property type="match status" value="1"/>
</dbReference>
<dbReference type="PROSITE" id="PS00086">
    <property type="entry name" value="CYTOCHROME_P450"/>
    <property type="match status" value="1"/>
</dbReference>
<proteinExistence type="inferred from homology"/>
<feature type="binding site" description="axial binding residue" evidence="6">
    <location>
        <position position="231"/>
    </location>
    <ligand>
        <name>heme</name>
        <dbReference type="ChEBI" id="CHEBI:30413"/>
    </ligand>
    <ligandPart>
        <name>Fe</name>
        <dbReference type="ChEBI" id="CHEBI:18248"/>
    </ligandPart>
</feature>
<evidence type="ECO:0000313" key="8">
    <source>
        <dbReference type="EMBL" id="KAH7261008.1"/>
    </source>
</evidence>
<dbReference type="GO" id="GO:0005506">
    <property type="term" value="F:iron ion binding"/>
    <property type="evidence" value="ECO:0007669"/>
    <property type="project" value="InterPro"/>
</dbReference>
<name>A0A9P9HQ21_FUSRE</name>
<keyword evidence="4 6" id="KW-0479">Metal-binding</keyword>
<keyword evidence="3 6" id="KW-0349">Heme</keyword>